<dbReference type="Proteomes" id="UP000625682">
    <property type="component" value="Unassembled WGS sequence"/>
</dbReference>
<gene>
    <name evidence="3" type="ORF">GCM10012282_34980</name>
</gene>
<evidence type="ECO:0000313" key="4">
    <source>
        <dbReference type="Proteomes" id="UP000625682"/>
    </source>
</evidence>
<dbReference type="EMBL" id="BMMU01000010">
    <property type="protein sequence ID" value="GGJ35233.1"/>
    <property type="molecule type" value="Genomic_DNA"/>
</dbReference>
<dbReference type="SUPFAM" id="SSF55486">
    <property type="entry name" value="Metalloproteases ('zincins'), catalytic domain"/>
    <property type="match status" value="1"/>
</dbReference>
<proteinExistence type="predicted"/>
<reference evidence="3" key="2">
    <citation type="submission" date="2020-09" db="EMBL/GenBank/DDBJ databases">
        <authorList>
            <person name="Sun Q."/>
            <person name="Zhou Y."/>
        </authorList>
    </citation>
    <scope>NUCLEOTIDE SEQUENCE</scope>
    <source>
        <strain evidence="3">CGMCC 4.7272</strain>
    </source>
</reference>
<feature type="domain" description="DUF3152" evidence="2">
    <location>
        <begin position="118"/>
        <end position="276"/>
    </location>
</feature>
<feature type="compositionally biased region" description="Polar residues" evidence="1">
    <location>
        <begin position="75"/>
        <end position="90"/>
    </location>
</feature>
<evidence type="ECO:0000313" key="3">
    <source>
        <dbReference type="EMBL" id="GGJ35233.1"/>
    </source>
</evidence>
<evidence type="ECO:0000259" key="2">
    <source>
        <dbReference type="Pfam" id="PF11350"/>
    </source>
</evidence>
<protein>
    <submittedName>
        <fullName evidence="3">Membrane protein</fullName>
    </submittedName>
</protein>
<dbReference type="AlphaFoldDB" id="A0A917NW80"/>
<dbReference type="Pfam" id="PF11350">
    <property type="entry name" value="DUF3152"/>
    <property type="match status" value="1"/>
</dbReference>
<keyword evidence="4" id="KW-1185">Reference proteome</keyword>
<comment type="caution">
    <text evidence="3">The sequence shown here is derived from an EMBL/GenBank/DDBJ whole genome shotgun (WGS) entry which is preliminary data.</text>
</comment>
<feature type="region of interest" description="Disordered" evidence="1">
    <location>
        <begin position="1"/>
        <end position="20"/>
    </location>
</feature>
<dbReference type="InterPro" id="IPR022603">
    <property type="entry name" value="DUF3152"/>
</dbReference>
<reference evidence="3" key="1">
    <citation type="journal article" date="2014" name="Int. J. Syst. Evol. Microbiol.">
        <title>Complete genome sequence of Corynebacterium casei LMG S-19264T (=DSM 44701T), isolated from a smear-ripened cheese.</title>
        <authorList>
            <consortium name="US DOE Joint Genome Institute (JGI-PGF)"/>
            <person name="Walter F."/>
            <person name="Albersmeier A."/>
            <person name="Kalinowski J."/>
            <person name="Ruckert C."/>
        </authorList>
    </citation>
    <scope>NUCLEOTIDE SEQUENCE</scope>
    <source>
        <strain evidence="3">CGMCC 4.7272</strain>
    </source>
</reference>
<name>A0A917NW80_9ACTN</name>
<feature type="region of interest" description="Disordered" evidence="1">
    <location>
        <begin position="59"/>
        <end position="143"/>
    </location>
</feature>
<evidence type="ECO:0000256" key="1">
    <source>
        <dbReference type="SAM" id="MobiDB-lite"/>
    </source>
</evidence>
<organism evidence="3 4">
    <name type="scientific">Streptomyces lacrimifluminis</name>
    <dbReference type="NCBI Taxonomy" id="1500077"/>
    <lineage>
        <taxon>Bacteria</taxon>
        <taxon>Bacillati</taxon>
        <taxon>Actinomycetota</taxon>
        <taxon>Actinomycetes</taxon>
        <taxon>Kitasatosporales</taxon>
        <taxon>Streptomycetaceae</taxon>
        <taxon>Streptomyces</taxon>
    </lineage>
</organism>
<sequence length="302" mass="31590">MSEQRRAVTGSRRLSALRRRRRRRTRIGAIGATVCLAALGTAAVPILLPRLLPDTASQARSPEAVLTPAAPSPDTGVSQTPGTATGSPRPSKSPDARNTSGTGPGTGTGKGSASQPAIPSSGPGTFETAALATTGPASGTPFRVQVETGAGVDPVDAARQIAAILDDQRGWRRAGARFRQVTGPEAELTFRVATATTTDQLCDVRQADHIGEVNCRTGADVVINLKRWQLGSPEFDGPPVEYRALIVNHEVGHWLGRGHETCPGPGRPAPAMMQQIDGLKGCVSNAWPYDTRGRYLSGPAVP</sequence>
<accession>A0A917NW80</accession>
<dbReference type="RefSeq" id="WP_189148274.1">
    <property type="nucleotide sequence ID" value="NZ_BAABER010000005.1"/>
</dbReference>